<accession>A0ABV7YZ41</accession>
<organism evidence="1 2">
    <name type="scientific">Lacihabitans lacunae</name>
    <dbReference type="NCBI Taxonomy" id="1028214"/>
    <lineage>
        <taxon>Bacteria</taxon>
        <taxon>Pseudomonadati</taxon>
        <taxon>Bacteroidota</taxon>
        <taxon>Cytophagia</taxon>
        <taxon>Cytophagales</taxon>
        <taxon>Leadbetterellaceae</taxon>
        <taxon>Lacihabitans</taxon>
    </lineage>
</organism>
<proteinExistence type="predicted"/>
<keyword evidence="2" id="KW-1185">Reference proteome</keyword>
<evidence type="ECO:0000313" key="2">
    <source>
        <dbReference type="Proteomes" id="UP001595616"/>
    </source>
</evidence>
<dbReference type="EMBL" id="JBHRYQ010000001">
    <property type="protein sequence ID" value="MFC3811448.1"/>
    <property type="molecule type" value="Genomic_DNA"/>
</dbReference>
<gene>
    <name evidence="1" type="ORF">ACFOOI_12350</name>
</gene>
<evidence type="ECO:0008006" key="3">
    <source>
        <dbReference type="Google" id="ProtNLM"/>
    </source>
</evidence>
<comment type="caution">
    <text evidence="1">The sequence shown here is derived from an EMBL/GenBank/DDBJ whole genome shotgun (WGS) entry which is preliminary data.</text>
</comment>
<dbReference type="RefSeq" id="WP_379838287.1">
    <property type="nucleotide sequence ID" value="NZ_JBHRYQ010000001.1"/>
</dbReference>
<reference evidence="2" key="1">
    <citation type="journal article" date="2019" name="Int. J. Syst. Evol. Microbiol.">
        <title>The Global Catalogue of Microorganisms (GCM) 10K type strain sequencing project: providing services to taxonomists for standard genome sequencing and annotation.</title>
        <authorList>
            <consortium name="The Broad Institute Genomics Platform"/>
            <consortium name="The Broad Institute Genome Sequencing Center for Infectious Disease"/>
            <person name="Wu L."/>
            <person name="Ma J."/>
        </authorList>
    </citation>
    <scope>NUCLEOTIDE SEQUENCE [LARGE SCALE GENOMIC DNA]</scope>
    <source>
        <strain evidence="2">CECT 7956</strain>
    </source>
</reference>
<dbReference type="Proteomes" id="UP001595616">
    <property type="component" value="Unassembled WGS sequence"/>
</dbReference>
<protein>
    <recommendedName>
        <fullName evidence="3">Outer membrane protein beta-barrel domain-containing protein</fullName>
    </recommendedName>
</protein>
<sequence>MLQKNYFKILLSTVCLLNLSTVHGQFSPKSIRFSFANEALILPSWKIYQSPINPTLLIGIDTKIKSNKNWQTAKGIELGYFYQRSNESALMLDINYAKGYKIGRIQPMFLAAIGAKQILPYSEAFRLKDGQYEKSRAFGRTQLATKLGLGLAYAVSEKVSITADYKVMLSLPYSKNFPFSPHTFLGVGLRINLQKN</sequence>
<evidence type="ECO:0000313" key="1">
    <source>
        <dbReference type="EMBL" id="MFC3811448.1"/>
    </source>
</evidence>
<name>A0ABV7YZ41_9BACT</name>